<evidence type="ECO:0000313" key="1">
    <source>
        <dbReference type="EMBL" id="JAI02036.1"/>
    </source>
</evidence>
<name>A0A0E9XJM2_ANGAN</name>
<reference evidence="1" key="1">
    <citation type="submission" date="2014-11" db="EMBL/GenBank/DDBJ databases">
        <authorList>
            <person name="Amaro Gonzalez C."/>
        </authorList>
    </citation>
    <scope>NUCLEOTIDE SEQUENCE</scope>
</reference>
<sequence>MGKFPAPTTEINRPDTRIIVGTHCRNERLKCTVKIAYTLVLPHWKAIENSMMVCFKTALG</sequence>
<dbReference type="EMBL" id="GBXM01006542">
    <property type="protein sequence ID" value="JAI02036.1"/>
    <property type="molecule type" value="Transcribed_RNA"/>
</dbReference>
<proteinExistence type="predicted"/>
<dbReference type="AlphaFoldDB" id="A0A0E9XJM2"/>
<protein>
    <submittedName>
        <fullName evidence="1">Uncharacterized protein</fullName>
    </submittedName>
</protein>
<accession>A0A0E9XJM2</accession>
<organism evidence="1">
    <name type="scientific">Anguilla anguilla</name>
    <name type="common">European freshwater eel</name>
    <name type="synonym">Muraena anguilla</name>
    <dbReference type="NCBI Taxonomy" id="7936"/>
    <lineage>
        <taxon>Eukaryota</taxon>
        <taxon>Metazoa</taxon>
        <taxon>Chordata</taxon>
        <taxon>Craniata</taxon>
        <taxon>Vertebrata</taxon>
        <taxon>Euteleostomi</taxon>
        <taxon>Actinopterygii</taxon>
        <taxon>Neopterygii</taxon>
        <taxon>Teleostei</taxon>
        <taxon>Anguilliformes</taxon>
        <taxon>Anguillidae</taxon>
        <taxon>Anguilla</taxon>
    </lineage>
</organism>
<reference evidence="1" key="2">
    <citation type="journal article" date="2015" name="Fish Shellfish Immunol.">
        <title>Early steps in the European eel (Anguilla anguilla)-Vibrio vulnificus interaction in the gills: Role of the RtxA13 toxin.</title>
        <authorList>
            <person name="Callol A."/>
            <person name="Pajuelo D."/>
            <person name="Ebbesson L."/>
            <person name="Teles M."/>
            <person name="MacKenzie S."/>
            <person name="Amaro C."/>
        </authorList>
    </citation>
    <scope>NUCLEOTIDE SEQUENCE</scope>
</reference>